<feature type="compositionally biased region" description="Polar residues" evidence="6">
    <location>
        <begin position="1609"/>
        <end position="1633"/>
    </location>
</feature>
<comment type="caution">
    <text evidence="8">The sequence shown here is derived from an EMBL/GenBank/DDBJ whole genome shotgun (WGS) entry which is preliminary data.</text>
</comment>
<dbReference type="EMBL" id="JARKIK010000018">
    <property type="protein sequence ID" value="KAK8746334.1"/>
    <property type="molecule type" value="Genomic_DNA"/>
</dbReference>
<organism evidence="8 9">
    <name type="scientific">Cherax quadricarinatus</name>
    <name type="common">Australian red claw crayfish</name>
    <dbReference type="NCBI Taxonomy" id="27406"/>
    <lineage>
        <taxon>Eukaryota</taxon>
        <taxon>Metazoa</taxon>
        <taxon>Ecdysozoa</taxon>
        <taxon>Arthropoda</taxon>
        <taxon>Crustacea</taxon>
        <taxon>Multicrustacea</taxon>
        <taxon>Malacostraca</taxon>
        <taxon>Eumalacostraca</taxon>
        <taxon>Eucarida</taxon>
        <taxon>Decapoda</taxon>
        <taxon>Pleocyemata</taxon>
        <taxon>Astacidea</taxon>
        <taxon>Parastacoidea</taxon>
        <taxon>Parastacidae</taxon>
        <taxon>Cherax</taxon>
    </lineage>
</organism>
<name>A0AAW0Y0Q8_CHEQU</name>
<dbReference type="Proteomes" id="UP001445076">
    <property type="component" value="Unassembled WGS sequence"/>
</dbReference>
<keyword evidence="3 4" id="KW-0440">LIM domain</keyword>
<dbReference type="PANTHER" id="PTHR46767">
    <property type="entry name" value="LIM DOMAIN ONLY PROTEIN 7"/>
    <property type="match status" value="1"/>
</dbReference>
<dbReference type="InterPro" id="IPR031865">
    <property type="entry name" value="DUF4757"/>
</dbReference>
<dbReference type="CDD" id="cd08368">
    <property type="entry name" value="LIM"/>
    <property type="match status" value="1"/>
</dbReference>
<feature type="region of interest" description="Disordered" evidence="6">
    <location>
        <begin position="1609"/>
        <end position="1661"/>
    </location>
</feature>
<dbReference type="GO" id="GO:0023051">
    <property type="term" value="P:regulation of signaling"/>
    <property type="evidence" value="ECO:0007669"/>
    <property type="project" value="InterPro"/>
</dbReference>
<dbReference type="GO" id="GO:0046872">
    <property type="term" value="F:metal ion binding"/>
    <property type="evidence" value="ECO:0007669"/>
    <property type="project" value="UniProtKB-KW"/>
</dbReference>
<feature type="region of interest" description="Disordered" evidence="6">
    <location>
        <begin position="527"/>
        <end position="551"/>
    </location>
</feature>
<feature type="compositionally biased region" description="Basic and acidic residues" evidence="6">
    <location>
        <begin position="309"/>
        <end position="319"/>
    </location>
</feature>
<feature type="region of interest" description="Disordered" evidence="6">
    <location>
        <begin position="1066"/>
        <end position="1086"/>
    </location>
</feature>
<evidence type="ECO:0000313" key="8">
    <source>
        <dbReference type="EMBL" id="KAK8746334.1"/>
    </source>
</evidence>
<feature type="region of interest" description="Disordered" evidence="6">
    <location>
        <begin position="163"/>
        <end position="205"/>
    </location>
</feature>
<feature type="region of interest" description="Disordered" evidence="6">
    <location>
        <begin position="1690"/>
        <end position="1776"/>
    </location>
</feature>
<keyword evidence="9" id="KW-1185">Reference proteome</keyword>
<feature type="compositionally biased region" description="Basic and acidic residues" evidence="6">
    <location>
        <begin position="181"/>
        <end position="200"/>
    </location>
</feature>
<feature type="compositionally biased region" description="Basic and acidic residues" evidence="6">
    <location>
        <begin position="845"/>
        <end position="854"/>
    </location>
</feature>
<feature type="compositionally biased region" description="Low complexity" evidence="6">
    <location>
        <begin position="1806"/>
        <end position="1819"/>
    </location>
</feature>
<feature type="compositionally biased region" description="Low complexity" evidence="6">
    <location>
        <begin position="1934"/>
        <end position="1951"/>
    </location>
</feature>
<feature type="domain" description="LIM zinc-binding" evidence="7">
    <location>
        <begin position="2067"/>
        <end position="2133"/>
    </location>
</feature>
<gene>
    <name evidence="8" type="ORF">OTU49_017364</name>
</gene>
<feature type="compositionally biased region" description="Polar residues" evidence="6">
    <location>
        <begin position="1982"/>
        <end position="1998"/>
    </location>
</feature>
<dbReference type="Pfam" id="PF15949">
    <property type="entry name" value="DUF4757"/>
    <property type="match status" value="1"/>
</dbReference>
<evidence type="ECO:0000256" key="4">
    <source>
        <dbReference type="PROSITE-ProRule" id="PRU00125"/>
    </source>
</evidence>
<dbReference type="PROSITE" id="PS00478">
    <property type="entry name" value="LIM_DOMAIN_1"/>
    <property type="match status" value="1"/>
</dbReference>
<feature type="compositionally biased region" description="Acidic residues" evidence="6">
    <location>
        <begin position="823"/>
        <end position="833"/>
    </location>
</feature>
<feature type="region of interest" description="Disordered" evidence="6">
    <location>
        <begin position="1800"/>
        <end position="1819"/>
    </location>
</feature>
<feature type="region of interest" description="Disordered" evidence="6">
    <location>
        <begin position="364"/>
        <end position="393"/>
    </location>
</feature>
<reference evidence="8 9" key="1">
    <citation type="journal article" date="2024" name="BMC Genomics">
        <title>Genome assembly of redclaw crayfish (Cherax quadricarinatus) provides insights into its immune adaptation and hypoxia tolerance.</title>
        <authorList>
            <person name="Liu Z."/>
            <person name="Zheng J."/>
            <person name="Li H."/>
            <person name="Fang K."/>
            <person name="Wang S."/>
            <person name="He J."/>
            <person name="Zhou D."/>
            <person name="Weng S."/>
            <person name="Chi M."/>
            <person name="Gu Z."/>
            <person name="He J."/>
            <person name="Li F."/>
            <person name="Wang M."/>
        </authorList>
    </citation>
    <scope>NUCLEOTIDE SEQUENCE [LARGE SCALE GENOMIC DNA]</scope>
    <source>
        <strain evidence="8">ZL_2023a</strain>
    </source>
</reference>
<feature type="region of interest" description="Disordered" evidence="6">
    <location>
        <begin position="1877"/>
        <end position="1951"/>
    </location>
</feature>
<dbReference type="Pfam" id="PF00412">
    <property type="entry name" value="LIM"/>
    <property type="match status" value="1"/>
</dbReference>
<feature type="region of interest" description="Disordered" evidence="6">
    <location>
        <begin position="291"/>
        <end position="333"/>
    </location>
</feature>
<feature type="region of interest" description="Disordered" evidence="6">
    <location>
        <begin position="2031"/>
        <end position="2058"/>
    </location>
</feature>
<feature type="region of interest" description="Disordered" evidence="6">
    <location>
        <begin position="1309"/>
        <end position="1332"/>
    </location>
</feature>
<feature type="compositionally biased region" description="Polar residues" evidence="6">
    <location>
        <begin position="1884"/>
        <end position="1933"/>
    </location>
</feature>
<feature type="compositionally biased region" description="Basic and acidic residues" evidence="6">
    <location>
        <begin position="537"/>
        <end position="551"/>
    </location>
</feature>
<feature type="compositionally biased region" description="Low complexity" evidence="6">
    <location>
        <begin position="164"/>
        <end position="180"/>
    </location>
</feature>
<evidence type="ECO:0000256" key="6">
    <source>
        <dbReference type="SAM" id="MobiDB-lite"/>
    </source>
</evidence>
<feature type="compositionally biased region" description="Low complexity" evidence="6">
    <location>
        <begin position="297"/>
        <end position="308"/>
    </location>
</feature>
<dbReference type="PANTHER" id="PTHR46767:SF1">
    <property type="entry name" value="LIM DOMAIN ONLY PROTEIN 7"/>
    <property type="match status" value="1"/>
</dbReference>
<feature type="compositionally biased region" description="Polar residues" evidence="6">
    <location>
        <begin position="1069"/>
        <end position="1086"/>
    </location>
</feature>
<feature type="compositionally biased region" description="Low complexity" evidence="6">
    <location>
        <begin position="1721"/>
        <end position="1730"/>
    </location>
</feature>
<feature type="region of interest" description="Disordered" evidence="6">
    <location>
        <begin position="799"/>
        <end position="854"/>
    </location>
</feature>
<accession>A0AAW0Y0Q8</accession>
<protein>
    <recommendedName>
        <fullName evidence="7">LIM zinc-binding domain-containing protein</fullName>
    </recommendedName>
</protein>
<dbReference type="GO" id="GO:0030155">
    <property type="term" value="P:regulation of cell adhesion"/>
    <property type="evidence" value="ECO:0007669"/>
    <property type="project" value="InterPro"/>
</dbReference>
<feature type="region of interest" description="Disordered" evidence="6">
    <location>
        <begin position="1523"/>
        <end position="1552"/>
    </location>
</feature>
<keyword evidence="5" id="KW-0175">Coiled coil</keyword>
<feature type="region of interest" description="Disordered" evidence="6">
    <location>
        <begin position="870"/>
        <end position="889"/>
    </location>
</feature>
<sequence length="2138" mass="237721">MPGNLRYGGQNSARPVPKRAMSLDSLHDKNASLDLKVHEYIPSRITRTSPKINESAMQFVKTGPAVLYKSATEQIKKAEAVKAMRQHLIDEEADWQANLDKWKSSRRKRNEEALIRAIEIKKHEQEEELIRMRRKSKTFSEIQEDKSKRGRRYNLVVHNDDSSDLSGLGLSSAKSTSSLSDAHEENDVKDLDQDNKDAKSDAGFCTGSDTGSDGVFAEDNISDTSSALGDKKEAHDSLLDTGVSKEEDAHLNGHGSSLITDVFHSTAATIHTDEYTYDKAIAGYKQYAENSAKKRTSSITSLNSNTSYTKDDDRKDEKICVNGRSPSPNKSNKVEEKLNFFSKEMEKDFRSSPEPRVIMREKSPRVDVGKRRSMFETRDPSPHSEKEQRIANRRSLDVSNSLRHKVKSFENLEIETPRVRGITPTRDTNLRNKVASFENLDAECTKVRTITPTRDAKFYEKRASFAAKDYETQPIRKKTPERDVNFHRKLASFTSIENREEDKVREIKTIPQRDPTLRTKIASFEQLEQSVDPRSSSPREEMLRSRDRSVSLEHLNEPQAKEVKIRPARSLMNITRRMPSTPYMVVDLEGSGVEEKCVMETKPMVSDEPDSASARDPAKRSTIYETVEKCQVIRDVESAPLYSIFQYLSPEVNAQVFELASKLEETPLLGSPIHKAPTDLPPVSLTHEDDSFEGAKPYTDDDINEVISDYEQVSGAYEDSSGCAENIYENITEEPMYENIYEKVDDESHSESQDTVDEHHYQTLEEVREEVKVNAEQVKVPPSVPASSISPPVLDTPEVLDVTWTDGPSQAAPPSEPPPPPPPDDDSDIDASDEPQSLPTEEEDAFTRESSTRRLKKELWRRRSDFLGTSSQYIEEETVKPPPDLSDLLRQERDSERCLLESQVSRNSIQEILSEAEIVRREREIIESLERSEQQKQQQHEQYIWDDGLQENITNETKTENDEHMQYQECLNTDRNSCSQELPSVPPPPPSPVSNITLPFAYLAANLPTPSDFIPMSPLPEGDEISNCNLQCNDGTRCTGVCSSPPPLPLAPVECSVPILTPIPECEENNPSSPQYSMSEPSTTPEITAPYPSSPQVTVQELSETPEFIAKSVSHLSTPELSQPSTPTDLCTTRTQKNIESYSQEDEPLFLSHIKDGSETSSLIQTQSPVPSTNVDSSLNMSDPLCLQSSTKIQSTFNLSENHNSESVLHSFKETPPFYTQVSVSNSTSNLHLNSCACQSSDSVDVTSPTCVGKGTRLHVEPSTEVPGLPVQTGTDILLPPTQLQGDEWMAPVQQSVCCVEASLTPSNHNLKNSSPKSSVQTSSLESATLSKQGDMNINSSGLCGTLACSSGSQHIYNEQVISGIKEPSKKSIHEKTVRFNIDETLNNTHSFTEHTTNLCDSDTNVLNFQLEEDMSITVSHEIQTSAQNHLQPSCSFTTASILSPPQAKNLQTSFELDKESRVPMRVPVTSTNVLESSHSVSKTTDAEHWQMNYDSLGSSSTVLKSTLNTEKTHAELLESHIAKSETIAEAPPHSSMRSESQTSAETEGLLPSESREQYEGHLVAHSSTLDYSDDSLVSTSSHPEEYKKLAELEEEMMRHDKDMLRRTGQLTNGSTAGSDSQPSVNSSLSSYATHGEHSPFPLHHFPQSTENSNYNFQQQSSSHLPIQEFYTAPTYESAASASMVQGEGVGTFRPPLQKSVPLPAGSPSQYSTLASPHPFSRSNSQSSLESSKHPPVQAMRSVPLASPRESIPEPLPRKKKAPPPTPSKSLKLTSELNNAERLEAIRVSRMPTTVSVVTENDQIESQGPSVSPSGQQMSKQTLLALSAIPKPRLTDNESWITKKKPDAQKRDYSKHWLHQEAEQRRLEQQDRISRQKLPVAQPQPKSSQNVSPQQTSHNSTLPQITSYPPTQNTSNYTPQNSSSTYSNYPQSLRNPSPSQSCNNNTTTSSWRNQATTYQPHIPSPAPNGDKALPDSIIHNLTQRVNNKNSKNTYTNASGRLGNNYGSNSYRDENYHDYMNADALSVSHTHAPLYQSGMGPGQPSPPTSQQEANSAKDQRLLSVSGKKKCSHCSEELGRGAAMIIESLRLFYHIPCFKCCVCGIQLGNGSAGADVRVRNHKLHCHNCYSNDEGMKFSKV</sequence>
<dbReference type="SMART" id="SM00132">
    <property type="entry name" value="LIM"/>
    <property type="match status" value="1"/>
</dbReference>
<evidence type="ECO:0000256" key="1">
    <source>
        <dbReference type="ARBA" id="ARBA00022723"/>
    </source>
</evidence>
<feature type="compositionally biased region" description="Polar residues" evidence="6">
    <location>
        <begin position="1536"/>
        <end position="1546"/>
    </location>
</feature>
<feature type="compositionally biased region" description="Polar residues" evidence="6">
    <location>
        <begin position="1647"/>
        <end position="1657"/>
    </location>
</feature>
<evidence type="ECO:0000259" key="7">
    <source>
        <dbReference type="PROSITE" id="PS50023"/>
    </source>
</evidence>
<feature type="coiled-coil region" evidence="5">
    <location>
        <begin position="108"/>
        <end position="135"/>
    </location>
</feature>
<dbReference type="InterPro" id="IPR001781">
    <property type="entry name" value="Znf_LIM"/>
</dbReference>
<evidence type="ECO:0000256" key="5">
    <source>
        <dbReference type="SAM" id="Coils"/>
    </source>
</evidence>
<evidence type="ECO:0000256" key="3">
    <source>
        <dbReference type="ARBA" id="ARBA00023038"/>
    </source>
</evidence>
<evidence type="ECO:0000313" key="9">
    <source>
        <dbReference type="Proteomes" id="UP001445076"/>
    </source>
</evidence>
<proteinExistence type="predicted"/>
<keyword evidence="1 4" id="KW-0479">Metal-binding</keyword>
<feature type="region of interest" description="Disordered" evidence="6">
    <location>
        <begin position="1982"/>
        <end position="2005"/>
    </location>
</feature>
<keyword evidence="2 4" id="KW-0862">Zinc</keyword>
<dbReference type="Gene3D" id="2.10.110.10">
    <property type="entry name" value="Cysteine Rich Protein"/>
    <property type="match status" value="1"/>
</dbReference>
<dbReference type="InterPro" id="IPR029978">
    <property type="entry name" value="LMO-7"/>
</dbReference>
<evidence type="ECO:0000256" key="2">
    <source>
        <dbReference type="ARBA" id="ARBA00022833"/>
    </source>
</evidence>
<feature type="compositionally biased region" description="Polar residues" evidence="6">
    <location>
        <begin position="527"/>
        <end position="536"/>
    </location>
</feature>
<dbReference type="PROSITE" id="PS50023">
    <property type="entry name" value="LIM_DOMAIN_2"/>
    <property type="match status" value="1"/>
</dbReference>